<reference evidence="2 3" key="1">
    <citation type="journal article" date="2013" name="Nat. Genet.">
        <title>The high-quality draft genome of peach (Prunus persica) identifies unique patterns of genetic diversity, domestication and genome evolution.</title>
        <authorList>
            <consortium name="International Peach Genome Initiative"/>
            <person name="Verde I."/>
            <person name="Abbott A.G."/>
            <person name="Scalabrin S."/>
            <person name="Jung S."/>
            <person name="Shu S."/>
            <person name="Marroni F."/>
            <person name="Zhebentyayeva T."/>
            <person name="Dettori M.T."/>
            <person name="Grimwood J."/>
            <person name="Cattonaro F."/>
            <person name="Zuccolo A."/>
            <person name="Rossini L."/>
            <person name="Jenkins J."/>
            <person name="Vendramin E."/>
            <person name="Meisel L.A."/>
            <person name="Decroocq V."/>
            <person name="Sosinski B."/>
            <person name="Prochnik S."/>
            <person name="Mitros T."/>
            <person name="Policriti A."/>
            <person name="Cipriani G."/>
            <person name="Dondini L."/>
            <person name="Ficklin S."/>
            <person name="Goodstein D.M."/>
            <person name="Xuan P."/>
            <person name="Del Fabbro C."/>
            <person name="Aramini V."/>
            <person name="Copetti D."/>
            <person name="Gonzalez S."/>
            <person name="Horner D.S."/>
            <person name="Falchi R."/>
            <person name="Lucas S."/>
            <person name="Mica E."/>
            <person name="Maldonado J."/>
            <person name="Lazzari B."/>
            <person name="Bielenberg D."/>
            <person name="Pirona R."/>
            <person name="Miculan M."/>
            <person name="Barakat A."/>
            <person name="Testolin R."/>
            <person name="Stella A."/>
            <person name="Tartarini S."/>
            <person name="Tonutti P."/>
            <person name="Arus P."/>
            <person name="Orellana A."/>
            <person name="Wells C."/>
            <person name="Main D."/>
            <person name="Vizzotto G."/>
            <person name="Silva H."/>
            <person name="Salamini F."/>
            <person name="Schmutz J."/>
            <person name="Morgante M."/>
            <person name="Rokhsar D.S."/>
        </authorList>
    </citation>
    <scope>NUCLEOTIDE SEQUENCE [LARGE SCALE GENOMIC DNA]</scope>
    <source>
        <strain evidence="3">cv. Nemared</strain>
    </source>
</reference>
<evidence type="ECO:0000313" key="2">
    <source>
        <dbReference type="EMBL" id="ONI05944.1"/>
    </source>
</evidence>
<protein>
    <recommendedName>
        <fullName evidence="4">Secreted protein</fullName>
    </recommendedName>
</protein>
<accession>A0A251P2V7</accession>
<keyword evidence="3" id="KW-1185">Reference proteome</keyword>
<dbReference type="AlphaFoldDB" id="A0A251P2V7"/>
<feature type="signal peptide" evidence="1">
    <location>
        <begin position="1"/>
        <end position="20"/>
    </location>
</feature>
<organism evidence="2 3">
    <name type="scientific">Prunus persica</name>
    <name type="common">Peach</name>
    <name type="synonym">Amygdalus persica</name>
    <dbReference type="NCBI Taxonomy" id="3760"/>
    <lineage>
        <taxon>Eukaryota</taxon>
        <taxon>Viridiplantae</taxon>
        <taxon>Streptophyta</taxon>
        <taxon>Embryophyta</taxon>
        <taxon>Tracheophyta</taxon>
        <taxon>Spermatophyta</taxon>
        <taxon>Magnoliopsida</taxon>
        <taxon>eudicotyledons</taxon>
        <taxon>Gunneridae</taxon>
        <taxon>Pentapetalae</taxon>
        <taxon>rosids</taxon>
        <taxon>fabids</taxon>
        <taxon>Rosales</taxon>
        <taxon>Rosaceae</taxon>
        <taxon>Amygdaloideae</taxon>
        <taxon>Amygdaleae</taxon>
        <taxon>Prunus</taxon>
    </lineage>
</organism>
<evidence type="ECO:0000313" key="3">
    <source>
        <dbReference type="Proteomes" id="UP000006882"/>
    </source>
</evidence>
<dbReference type="EMBL" id="CM007655">
    <property type="protein sequence ID" value="ONI05944.1"/>
    <property type="molecule type" value="Genomic_DNA"/>
</dbReference>
<evidence type="ECO:0000256" key="1">
    <source>
        <dbReference type="SAM" id="SignalP"/>
    </source>
</evidence>
<dbReference type="Proteomes" id="UP000006882">
    <property type="component" value="Chromosome G5"/>
</dbReference>
<feature type="chain" id="PRO_5013010181" description="Secreted protein" evidence="1">
    <location>
        <begin position="21"/>
        <end position="80"/>
    </location>
</feature>
<evidence type="ECO:0008006" key="4">
    <source>
        <dbReference type="Google" id="ProtNLM"/>
    </source>
</evidence>
<dbReference type="Gramene" id="ONI05944">
    <property type="protein sequence ID" value="ONI05944"/>
    <property type="gene ID" value="PRUPE_5G030600"/>
</dbReference>
<keyword evidence="1" id="KW-0732">Signal</keyword>
<gene>
    <name evidence="2" type="ORF">PRUPE_5G030600</name>
</gene>
<sequence>MKTVQCILSLFSFLFWYSKQNNCINRNGEYNQSGSSFSKKYTSQPILDKTSKPATTILLDLDRASTTYKKKEEAKAPLKH</sequence>
<proteinExistence type="predicted"/>
<name>A0A251P2V7_PRUPE</name>